<keyword evidence="2" id="KW-0547">Nucleotide-binding</keyword>
<dbReference type="PANTHER" id="PTHR13504">
    <property type="entry name" value="FIDO DOMAIN-CONTAINING PROTEIN DDB_G0283145"/>
    <property type="match status" value="1"/>
</dbReference>
<keyword evidence="5" id="KW-1185">Reference proteome</keyword>
<sequence>MEYQLLSIYKYNGSGPSKSDTEVETEYQRRLKGYSTIVTDMYPVLDKKEYEQVDNYPLFFVQTNDINKLINLVTRNSRRIDEIAENLPGVAKMSYARKLLTSEIYYTNEIEGVKTTKEEIGTVVGQLSSKSQPDRRLASTVRLYNTALSGKTYQVRKLQDFRKIYDELLRGEISDNKQPDGKIFRKRSVYIGTSSQKVHTPPTSEQQIEVKLLPLIQFMNQHEIQDLVKAVVTHFMFENIHPFNDGNGRTGRYLLSSYLASKLDHYTGLSVSSAIHANQSAYYKAFKQADNWENRADVTVFIQKIMEIISEGQMDVIVNLGKLSDQLEETYHKILASFKDPVQRAIVYILAQSKLFSENAEMGIKDTELIKVLYDEDSKKYHKNKVQREIKILTEKGIITEIKRRPLQHLVDDRYL</sequence>
<protein>
    <submittedName>
        <fullName evidence="4">Fic family protein</fullName>
    </submittedName>
</protein>
<feature type="active site" evidence="1">
    <location>
        <position position="241"/>
    </location>
</feature>
<dbReference type="AlphaFoldDB" id="A0A0R1W3Q5"/>
<dbReference type="PROSITE" id="PS51459">
    <property type="entry name" value="FIDO"/>
    <property type="match status" value="1"/>
</dbReference>
<feature type="domain" description="Fido" evidence="3">
    <location>
        <begin position="156"/>
        <end position="304"/>
    </location>
</feature>
<reference evidence="4 5" key="1">
    <citation type="journal article" date="2015" name="Genome Announc.">
        <title>Expanding the biotechnology potential of lactobacilli through comparative genomics of 213 strains and associated genera.</title>
        <authorList>
            <person name="Sun Z."/>
            <person name="Harris H.M."/>
            <person name="McCann A."/>
            <person name="Guo C."/>
            <person name="Argimon S."/>
            <person name="Zhang W."/>
            <person name="Yang X."/>
            <person name="Jeffery I.B."/>
            <person name="Cooney J.C."/>
            <person name="Kagawa T.F."/>
            <person name="Liu W."/>
            <person name="Song Y."/>
            <person name="Salvetti E."/>
            <person name="Wrobel A."/>
            <person name="Rasinkangas P."/>
            <person name="Parkhill J."/>
            <person name="Rea M.C."/>
            <person name="O'Sullivan O."/>
            <person name="Ritari J."/>
            <person name="Douillard F.P."/>
            <person name="Paul Ross R."/>
            <person name="Yang R."/>
            <person name="Briner A.E."/>
            <person name="Felis G.E."/>
            <person name="de Vos W.M."/>
            <person name="Barrangou R."/>
            <person name="Klaenhammer T.R."/>
            <person name="Caufield P.W."/>
            <person name="Cui Y."/>
            <person name="Zhang H."/>
            <person name="O'Toole P.W."/>
        </authorList>
    </citation>
    <scope>NUCLEOTIDE SEQUENCE [LARGE SCALE GENOMIC DNA]</scope>
    <source>
        <strain evidence="4 5">DSM 18382</strain>
    </source>
</reference>
<dbReference type="PATRIC" id="fig|1423743.5.peg.609"/>
<comment type="caution">
    <text evidence="4">The sequence shown here is derived from an EMBL/GenBank/DDBJ whole genome shotgun (WGS) entry which is preliminary data.</text>
</comment>
<organism evidence="4 5">
    <name type="scientific">Lentilactobacillus farraginis DSM 18382 = JCM 14108</name>
    <dbReference type="NCBI Taxonomy" id="1423743"/>
    <lineage>
        <taxon>Bacteria</taxon>
        <taxon>Bacillati</taxon>
        <taxon>Bacillota</taxon>
        <taxon>Bacilli</taxon>
        <taxon>Lactobacillales</taxon>
        <taxon>Lactobacillaceae</taxon>
        <taxon>Lentilactobacillus</taxon>
    </lineage>
</organism>
<dbReference type="InterPro" id="IPR003812">
    <property type="entry name" value="Fido"/>
</dbReference>
<dbReference type="Gene3D" id="1.10.3290.10">
    <property type="entry name" value="Fido-like domain"/>
    <property type="match status" value="1"/>
</dbReference>
<evidence type="ECO:0000256" key="1">
    <source>
        <dbReference type="PIRSR" id="PIRSR640198-1"/>
    </source>
</evidence>
<dbReference type="EMBL" id="AZFY01000014">
    <property type="protein sequence ID" value="KRM12237.1"/>
    <property type="molecule type" value="Genomic_DNA"/>
</dbReference>
<evidence type="ECO:0000313" key="5">
    <source>
        <dbReference type="Proteomes" id="UP000051966"/>
    </source>
</evidence>
<evidence type="ECO:0000259" key="3">
    <source>
        <dbReference type="PROSITE" id="PS51459"/>
    </source>
</evidence>
<dbReference type="SUPFAM" id="SSF140931">
    <property type="entry name" value="Fic-like"/>
    <property type="match status" value="1"/>
</dbReference>
<accession>A0A0R1W3Q5</accession>
<dbReference type="InterPro" id="IPR040198">
    <property type="entry name" value="Fido_containing"/>
</dbReference>
<dbReference type="PANTHER" id="PTHR13504:SF40">
    <property type="entry name" value="FIDO DOMAIN-CONTAINING PROTEIN"/>
    <property type="match status" value="1"/>
</dbReference>
<dbReference type="RefSeq" id="WP_056983489.1">
    <property type="nucleotide sequence ID" value="NZ_AZFY01000014.1"/>
</dbReference>
<dbReference type="Pfam" id="PF02661">
    <property type="entry name" value="Fic"/>
    <property type="match status" value="1"/>
</dbReference>
<dbReference type="OrthoDB" id="9813719at2"/>
<dbReference type="GO" id="GO:0005524">
    <property type="term" value="F:ATP binding"/>
    <property type="evidence" value="ECO:0007669"/>
    <property type="project" value="UniProtKB-KW"/>
</dbReference>
<keyword evidence="2" id="KW-0067">ATP-binding</keyword>
<feature type="binding site" evidence="2">
    <location>
        <position position="294"/>
    </location>
    <ligand>
        <name>ATP</name>
        <dbReference type="ChEBI" id="CHEBI:30616"/>
    </ligand>
</feature>
<feature type="binding site" evidence="2">
    <location>
        <begin position="245"/>
        <end position="252"/>
    </location>
    <ligand>
        <name>ATP</name>
        <dbReference type="ChEBI" id="CHEBI:30616"/>
    </ligand>
</feature>
<dbReference type="Proteomes" id="UP000051966">
    <property type="component" value="Unassembled WGS sequence"/>
</dbReference>
<gene>
    <name evidence="4" type="ORF">FD41_GL000594</name>
</gene>
<proteinExistence type="predicted"/>
<name>A0A0R1W3Q5_9LACO</name>
<feature type="binding site" evidence="2">
    <location>
        <begin position="282"/>
        <end position="283"/>
    </location>
    <ligand>
        <name>ATP</name>
        <dbReference type="ChEBI" id="CHEBI:30616"/>
    </ligand>
</feature>
<evidence type="ECO:0000313" key="4">
    <source>
        <dbReference type="EMBL" id="KRM12237.1"/>
    </source>
</evidence>
<evidence type="ECO:0000256" key="2">
    <source>
        <dbReference type="PIRSR" id="PIRSR640198-2"/>
    </source>
</evidence>
<dbReference type="InterPro" id="IPR036597">
    <property type="entry name" value="Fido-like_dom_sf"/>
</dbReference>